<dbReference type="Proteomes" id="UP000886998">
    <property type="component" value="Unassembled WGS sequence"/>
</dbReference>
<comment type="caution">
    <text evidence="1">The sequence shown here is derived from an EMBL/GenBank/DDBJ whole genome shotgun (WGS) entry which is preliminary data.</text>
</comment>
<proteinExistence type="predicted"/>
<dbReference type="AlphaFoldDB" id="A0A8X6M7N1"/>
<sequence>MQRLPVNVQAILSASTDSLSQLAHIADKVCQITDSSQPVVYSASHSENSNTDVFSIVSSLAQKIEALTTQVIRTNREGTGKMLQIPVNARAAVPLTMTIGILPIVSITISSGRKPINVLHHVRLIQKTRICRYIKSNCWKLCSG</sequence>
<organism evidence="1 2">
    <name type="scientific">Trichonephila inaurata madagascariensis</name>
    <dbReference type="NCBI Taxonomy" id="2747483"/>
    <lineage>
        <taxon>Eukaryota</taxon>
        <taxon>Metazoa</taxon>
        <taxon>Ecdysozoa</taxon>
        <taxon>Arthropoda</taxon>
        <taxon>Chelicerata</taxon>
        <taxon>Arachnida</taxon>
        <taxon>Araneae</taxon>
        <taxon>Araneomorphae</taxon>
        <taxon>Entelegynae</taxon>
        <taxon>Araneoidea</taxon>
        <taxon>Nephilidae</taxon>
        <taxon>Trichonephila</taxon>
        <taxon>Trichonephila inaurata</taxon>
    </lineage>
</organism>
<evidence type="ECO:0000313" key="2">
    <source>
        <dbReference type="Proteomes" id="UP000886998"/>
    </source>
</evidence>
<reference evidence="1" key="1">
    <citation type="submission" date="2020-08" db="EMBL/GenBank/DDBJ databases">
        <title>Multicomponent nature underlies the extraordinary mechanical properties of spider dragline silk.</title>
        <authorList>
            <person name="Kono N."/>
            <person name="Nakamura H."/>
            <person name="Mori M."/>
            <person name="Yoshida Y."/>
            <person name="Ohtoshi R."/>
            <person name="Malay A.D."/>
            <person name="Moran D.A.P."/>
            <person name="Tomita M."/>
            <person name="Numata K."/>
            <person name="Arakawa K."/>
        </authorList>
    </citation>
    <scope>NUCLEOTIDE SEQUENCE</scope>
</reference>
<evidence type="ECO:0000313" key="1">
    <source>
        <dbReference type="EMBL" id="GFS29672.1"/>
    </source>
</evidence>
<keyword evidence="2" id="KW-1185">Reference proteome</keyword>
<protein>
    <submittedName>
        <fullName evidence="1">Uncharacterized protein</fullName>
    </submittedName>
</protein>
<dbReference type="EMBL" id="BMAV01024043">
    <property type="protein sequence ID" value="GFS29672.1"/>
    <property type="molecule type" value="Genomic_DNA"/>
</dbReference>
<accession>A0A8X6M7N1</accession>
<gene>
    <name evidence="1" type="ORF">TNIN_362971</name>
</gene>
<name>A0A8X6M7N1_9ARAC</name>